<keyword evidence="2" id="KW-1185">Reference proteome</keyword>
<dbReference type="OrthoDB" id="4321488at2"/>
<protein>
    <submittedName>
        <fullName evidence="1">Uncharacterized protein</fullName>
    </submittedName>
</protein>
<reference evidence="2" key="1">
    <citation type="submission" date="2018-07" db="EMBL/GenBank/DDBJ databases">
        <authorList>
            <person name="Zhao J."/>
        </authorList>
    </citation>
    <scope>NUCLEOTIDE SEQUENCE [LARGE SCALE GENOMIC DNA]</scope>
    <source>
        <strain evidence="2">GSSD-12</strain>
    </source>
</reference>
<dbReference type="Proteomes" id="UP000253868">
    <property type="component" value="Chromosome"/>
</dbReference>
<name>A0A345HVL3_9ACTN</name>
<dbReference type="EMBL" id="CP031194">
    <property type="protein sequence ID" value="AXG80737.1"/>
    <property type="molecule type" value="Genomic_DNA"/>
</dbReference>
<dbReference type="KEGG" id="spad:DVK44_27065"/>
<organism evidence="1 2">
    <name type="scientific">Streptomyces paludis</name>
    <dbReference type="NCBI Taxonomy" id="2282738"/>
    <lineage>
        <taxon>Bacteria</taxon>
        <taxon>Bacillati</taxon>
        <taxon>Actinomycetota</taxon>
        <taxon>Actinomycetes</taxon>
        <taxon>Kitasatosporales</taxon>
        <taxon>Streptomycetaceae</taxon>
        <taxon>Streptomyces</taxon>
    </lineage>
</organism>
<evidence type="ECO:0000313" key="2">
    <source>
        <dbReference type="Proteomes" id="UP000253868"/>
    </source>
</evidence>
<evidence type="ECO:0000313" key="1">
    <source>
        <dbReference type="EMBL" id="AXG80737.1"/>
    </source>
</evidence>
<accession>A0A345HVL3</accession>
<gene>
    <name evidence="1" type="ORF">DVK44_27065</name>
</gene>
<proteinExistence type="predicted"/>
<sequence length="76" mass="7821">MGGVGVDDHRKTKINDAGAGGAPVKLGEFLLSSGEADLEPLDLAEPAFAFGLGDAGDQVVTDVDEPCLLGRIRPEE</sequence>
<dbReference type="AlphaFoldDB" id="A0A345HVL3"/>